<keyword evidence="3" id="KW-1185">Reference proteome</keyword>
<proteinExistence type="predicted"/>
<feature type="compositionally biased region" description="Low complexity" evidence="1">
    <location>
        <begin position="309"/>
        <end position="318"/>
    </location>
</feature>
<feature type="region of interest" description="Disordered" evidence="1">
    <location>
        <begin position="183"/>
        <end position="233"/>
    </location>
</feature>
<evidence type="ECO:0000256" key="1">
    <source>
        <dbReference type="SAM" id="MobiDB-lite"/>
    </source>
</evidence>
<feature type="region of interest" description="Disordered" evidence="1">
    <location>
        <begin position="282"/>
        <end position="323"/>
    </location>
</feature>
<feature type="compositionally biased region" description="Polar residues" evidence="1">
    <location>
        <begin position="46"/>
        <end position="85"/>
    </location>
</feature>
<feature type="compositionally biased region" description="Low complexity" evidence="1">
    <location>
        <begin position="183"/>
        <end position="193"/>
    </location>
</feature>
<evidence type="ECO:0000313" key="2">
    <source>
        <dbReference type="EMBL" id="GFR66099.1"/>
    </source>
</evidence>
<dbReference type="AlphaFoldDB" id="A0AAV4EZC9"/>
<evidence type="ECO:0000313" key="3">
    <source>
        <dbReference type="Proteomes" id="UP000762676"/>
    </source>
</evidence>
<reference evidence="2 3" key="1">
    <citation type="journal article" date="2021" name="Elife">
        <title>Chloroplast acquisition without the gene transfer in kleptoplastic sea slugs, Plakobranchus ocellatus.</title>
        <authorList>
            <person name="Maeda T."/>
            <person name="Takahashi S."/>
            <person name="Yoshida T."/>
            <person name="Shimamura S."/>
            <person name="Takaki Y."/>
            <person name="Nagai Y."/>
            <person name="Toyoda A."/>
            <person name="Suzuki Y."/>
            <person name="Arimoto A."/>
            <person name="Ishii H."/>
            <person name="Satoh N."/>
            <person name="Nishiyama T."/>
            <person name="Hasebe M."/>
            <person name="Maruyama T."/>
            <person name="Minagawa J."/>
            <person name="Obokata J."/>
            <person name="Shigenobu S."/>
        </authorList>
    </citation>
    <scope>NUCLEOTIDE SEQUENCE [LARGE SCALE GENOMIC DNA]</scope>
</reference>
<organism evidence="2 3">
    <name type="scientific">Elysia marginata</name>
    <dbReference type="NCBI Taxonomy" id="1093978"/>
    <lineage>
        <taxon>Eukaryota</taxon>
        <taxon>Metazoa</taxon>
        <taxon>Spiralia</taxon>
        <taxon>Lophotrochozoa</taxon>
        <taxon>Mollusca</taxon>
        <taxon>Gastropoda</taxon>
        <taxon>Heterobranchia</taxon>
        <taxon>Euthyneura</taxon>
        <taxon>Panpulmonata</taxon>
        <taxon>Sacoglossa</taxon>
        <taxon>Placobranchoidea</taxon>
        <taxon>Plakobranchidae</taxon>
        <taxon>Elysia</taxon>
    </lineage>
</organism>
<dbReference type="Proteomes" id="UP000762676">
    <property type="component" value="Unassembled WGS sequence"/>
</dbReference>
<sequence length="441" mass="49163">MTSQKRFRHQENSHANSRTRDIPPRFKRQKSSSDQPSLEGRPPSPLSQQLDQSNLTDNMTKRSQISTPPGSNMNKESPSQTTSSGRVRYPVLRPVNYMYTEVPSTQAMPPQQLYQVVPSSQMWPTAGYTGGLQSVMVNPNPMMLPQTVPQITPYVNENCAPSPSFYMPQCSPVSPWNNSAYGSPYPSSCSSPAPSVPSPSPSGIEPDQEKSPQSAPDGIKSAKSPNTKYTDPDLRTIEMLRELERVADKESQEAEDGGSDRKTLVSHHLRMLMCAMDRYTEDIDDETDGGNSGNSSSNPSPSSSPLPAPSKQQQNQVKNKVEDAKAHTWNQNQIRQTQLPRSRPVLGTPSAVFPMQQRPQPRFSNYSMGRPTSNQVPRTPWIPLQDFQPAPADWNLWSSPSFNFCGVLDYPSCLDGPNENFENLQDKCFPASKERKPLYKR</sequence>
<protein>
    <submittedName>
        <fullName evidence="2">Uncharacterized protein</fullName>
    </submittedName>
</protein>
<gene>
    <name evidence="2" type="ORF">ElyMa_005549000</name>
</gene>
<accession>A0AAV4EZC9</accession>
<feature type="region of interest" description="Disordered" evidence="1">
    <location>
        <begin position="1"/>
        <end position="89"/>
    </location>
</feature>
<comment type="caution">
    <text evidence="2">The sequence shown here is derived from an EMBL/GenBank/DDBJ whole genome shotgun (WGS) entry which is preliminary data.</text>
</comment>
<name>A0AAV4EZC9_9GAST</name>
<dbReference type="EMBL" id="BMAT01011069">
    <property type="protein sequence ID" value="GFR66099.1"/>
    <property type="molecule type" value="Genomic_DNA"/>
</dbReference>